<feature type="transmembrane region" description="Helical" evidence="1">
    <location>
        <begin position="75"/>
        <end position="98"/>
    </location>
</feature>
<reference evidence="2" key="3">
    <citation type="submission" date="2025-08" db="UniProtKB">
        <authorList>
            <consortium name="Ensembl"/>
        </authorList>
    </citation>
    <scope>IDENTIFICATION</scope>
</reference>
<name>A0A3P8QUJ4_ASTCA</name>
<reference evidence="2" key="4">
    <citation type="submission" date="2025-09" db="UniProtKB">
        <authorList>
            <consortium name="Ensembl"/>
        </authorList>
    </citation>
    <scope>IDENTIFICATION</scope>
</reference>
<keyword evidence="1" id="KW-0812">Transmembrane</keyword>
<sequence>TYPWTSAPAFPPQHVTQSSLLLLTGFLKQPTSSPYPTLHRIPLGYHVGWWPSVYLLGVKRFFFFGFHSSWYSCQFFSLSTLVLCLLSLPICLCAFVWLPHLSNAGSSWSPPSGLAHLWQSTDLRTIFCVLHCGHDVRCIL</sequence>
<evidence type="ECO:0000256" key="1">
    <source>
        <dbReference type="SAM" id="Phobius"/>
    </source>
</evidence>
<dbReference type="Proteomes" id="UP000265100">
    <property type="component" value="Chromosome 16"/>
</dbReference>
<dbReference type="AlphaFoldDB" id="A0A3P8QUJ4"/>
<gene>
    <name evidence="2" type="primary">TMEM254</name>
</gene>
<evidence type="ECO:0000313" key="2">
    <source>
        <dbReference type="Ensembl" id="ENSACLP00000032577.1"/>
    </source>
</evidence>
<reference evidence="3" key="2">
    <citation type="submission" date="2023-03" db="EMBL/GenBank/DDBJ databases">
        <authorList>
            <consortium name="Wellcome Sanger Institute Data Sharing"/>
        </authorList>
    </citation>
    <scope>NUCLEOTIDE SEQUENCE [LARGE SCALE GENOMIC DNA]</scope>
</reference>
<protein>
    <submittedName>
        <fullName evidence="2">Uncharacterized protein</fullName>
    </submittedName>
</protein>
<evidence type="ECO:0000313" key="3">
    <source>
        <dbReference type="Proteomes" id="UP000265100"/>
    </source>
</evidence>
<keyword evidence="3" id="KW-1185">Reference proteome</keyword>
<reference evidence="2 3" key="1">
    <citation type="submission" date="2018-05" db="EMBL/GenBank/DDBJ databases">
        <authorList>
            <person name="Datahose"/>
        </authorList>
    </citation>
    <scope>NUCLEOTIDE SEQUENCE</scope>
</reference>
<feature type="transmembrane region" description="Helical" evidence="1">
    <location>
        <begin position="43"/>
        <end position="63"/>
    </location>
</feature>
<keyword evidence="1" id="KW-0472">Membrane</keyword>
<keyword evidence="1" id="KW-1133">Transmembrane helix</keyword>
<organism evidence="2 3">
    <name type="scientific">Astatotilapia calliptera</name>
    <name type="common">Eastern happy</name>
    <name type="synonym">Chromis callipterus</name>
    <dbReference type="NCBI Taxonomy" id="8154"/>
    <lineage>
        <taxon>Eukaryota</taxon>
        <taxon>Metazoa</taxon>
        <taxon>Chordata</taxon>
        <taxon>Craniata</taxon>
        <taxon>Vertebrata</taxon>
        <taxon>Euteleostomi</taxon>
        <taxon>Actinopterygii</taxon>
        <taxon>Neopterygii</taxon>
        <taxon>Teleostei</taxon>
        <taxon>Neoteleostei</taxon>
        <taxon>Acanthomorphata</taxon>
        <taxon>Ovalentaria</taxon>
        <taxon>Cichlomorphae</taxon>
        <taxon>Cichliformes</taxon>
        <taxon>Cichlidae</taxon>
        <taxon>African cichlids</taxon>
        <taxon>Pseudocrenilabrinae</taxon>
        <taxon>Haplochromini</taxon>
        <taxon>Astatotilapia</taxon>
    </lineage>
</organism>
<accession>A0A3P8QUJ4</accession>
<proteinExistence type="predicted"/>
<dbReference type="GeneTree" id="ENSGT00940000180828"/>
<dbReference type="Bgee" id="ENSACLG00000022073">
    <property type="expression patterns" value="Expressed in brain"/>
</dbReference>
<dbReference type="Ensembl" id="ENSACLT00000033344.1">
    <property type="protein sequence ID" value="ENSACLP00000032577.1"/>
    <property type="gene ID" value="ENSACLG00000022073.1"/>
</dbReference>